<dbReference type="InterPro" id="IPR012132">
    <property type="entry name" value="GMC_OxRdtase"/>
</dbReference>
<accession>A0AAW1KK44</accession>
<dbReference type="InterPro" id="IPR036188">
    <property type="entry name" value="FAD/NAD-bd_sf"/>
</dbReference>
<keyword evidence="10" id="KW-1185">Reference proteome</keyword>
<keyword evidence="6" id="KW-1133">Transmembrane helix</keyword>
<feature type="domain" description="Glucose-methanol-choline oxidoreductase C-terminal" evidence="8">
    <location>
        <begin position="462"/>
        <end position="603"/>
    </location>
</feature>
<dbReference type="SUPFAM" id="SSF51905">
    <property type="entry name" value="FAD/NAD(P)-binding domain"/>
    <property type="match status" value="1"/>
</dbReference>
<dbReference type="EMBL" id="JASPKY010000226">
    <property type="protein sequence ID" value="KAK9718685.1"/>
    <property type="molecule type" value="Genomic_DNA"/>
</dbReference>
<dbReference type="AlphaFoldDB" id="A0AAW1KK44"/>
<dbReference type="SUPFAM" id="SSF54373">
    <property type="entry name" value="FAD-linked reductases, C-terminal domain"/>
    <property type="match status" value="1"/>
</dbReference>
<evidence type="ECO:0000256" key="4">
    <source>
        <dbReference type="ARBA" id="ARBA00022827"/>
    </source>
</evidence>
<proteinExistence type="inferred from homology"/>
<keyword evidence="4 5" id="KW-0274">FAD</keyword>
<dbReference type="Proteomes" id="UP001458880">
    <property type="component" value="Unassembled WGS sequence"/>
</dbReference>
<comment type="similarity">
    <text evidence="2">Belongs to the GMC oxidoreductase family.</text>
</comment>
<evidence type="ECO:0000313" key="9">
    <source>
        <dbReference type="EMBL" id="KAK9718685.1"/>
    </source>
</evidence>
<dbReference type="PIRSF" id="PIRSF000137">
    <property type="entry name" value="Alcohol_oxidase"/>
    <property type="match status" value="1"/>
</dbReference>
<dbReference type="PANTHER" id="PTHR11552:SF147">
    <property type="entry name" value="CHOLINE DEHYDROGENASE, MITOCHONDRIAL"/>
    <property type="match status" value="1"/>
</dbReference>
<evidence type="ECO:0000259" key="7">
    <source>
        <dbReference type="Pfam" id="PF00732"/>
    </source>
</evidence>
<dbReference type="InterPro" id="IPR000172">
    <property type="entry name" value="GMC_OxRdtase_N"/>
</dbReference>
<protein>
    <submittedName>
        <fullName evidence="9">GMC oxidoreductase</fullName>
    </submittedName>
</protein>
<feature type="transmembrane region" description="Helical" evidence="6">
    <location>
        <begin position="7"/>
        <end position="26"/>
    </location>
</feature>
<comment type="caution">
    <text evidence="9">The sequence shown here is derived from an EMBL/GenBank/DDBJ whole genome shotgun (WGS) entry which is preliminary data.</text>
</comment>
<keyword evidence="6" id="KW-0472">Membrane</keyword>
<evidence type="ECO:0000313" key="10">
    <source>
        <dbReference type="Proteomes" id="UP001458880"/>
    </source>
</evidence>
<name>A0AAW1KK44_POPJA</name>
<feature type="binding site" evidence="5">
    <location>
        <position position="133"/>
    </location>
    <ligand>
        <name>FAD</name>
        <dbReference type="ChEBI" id="CHEBI:57692"/>
    </ligand>
</feature>
<evidence type="ECO:0000256" key="5">
    <source>
        <dbReference type="PIRSR" id="PIRSR000137-2"/>
    </source>
</evidence>
<sequence>MFVMVKYFSLAAFFVGLIGFLFYTNLCNFSNKFYAYIEDFYYELDKEYDYIVVGAGSAGSVIASRLSEDPNATVLVLEAGGFGCSLLDIPAIAPLLHGTIFDWQYKTIPQNYACEAFENKVSFWPMGKLIGGTGRLNNMMYTRGHPEDYKSWYTGLPDFDYHRDILTYFKKAENQAGIYLNDSEYHSSNGPLTANDLTFVSELYEAVVTTARDMGFPVRDINSQFSTGFSQPQVNVKSGSRFSTGHHLLQQYYRPNLRIKTFSYVEKIMFKGNFEAYGVKHRLFNKLYVTKARKAVILSAGVIGSPKLLMLSGIGDETHLKHVGIPPIKNLPVGNGLQDHISSGFDLILLDKLLSVSFYSLSSLINILQYFLQSRGPLTTVGCEALAILNTNCLNETIKYKDCETKYRKPDFELIFMPIGISTDHGIHFKNIINLRKDVWDEYFTKLSGSYPINILPIVLHPKSVGTVRLRDNIPSTTPIIDPNYLSDQSDLDILIKGIKFVKKFVEAPAFLNLGAKFNKIPFPGCTHLEFDSDEYWRCYVRQVSFTLYHPVGTCRMGQEDAGENVVDYEFKVIGMNKLFVADASVMPSLVSANINAAVVMLAEKAADIIKNYSRLSTGFCHVREIFFKLAICTVL</sequence>
<gene>
    <name evidence="9" type="ORF">QE152_g23072</name>
</gene>
<evidence type="ECO:0000256" key="6">
    <source>
        <dbReference type="SAM" id="Phobius"/>
    </source>
</evidence>
<dbReference type="Gene3D" id="3.30.560.10">
    <property type="entry name" value="Glucose Oxidase, domain 3"/>
    <property type="match status" value="1"/>
</dbReference>
<dbReference type="Pfam" id="PF00732">
    <property type="entry name" value="GMC_oxred_N"/>
    <property type="match status" value="1"/>
</dbReference>
<keyword evidence="3" id="KW-0285">Flavoprotein</keyword>
<feature type="binding site" evidence="5">
    <location>
        <position position="265"/>
    </location>
    <ligand>
        <name>FAD</name>
        <dbReference type="ChEBI" id="CHEBI:57692"/>
    </ligand>
</feature>
<evidence type="ECO:0000256" key="3">
    <source>
        <dbReference type="ARBA" id="ARBA00022630"/>
    </source>
</evidence>
<dbReference type="GO" id="GO:0050660">
    <property type="term" value="F:flavin adenine dinucleotide binding"/>
    <property type="evidence" value="ECO:0007669"/>
    <property type="project" value="InterPro"/>
</dbReference>
<evidence type="ECO:0000256" key="2">
    <source>
        <dbReference type="ARBA" id="ARBA00010790"/>
    </source>
</evidence>
<reference evidence="9 10" key="1">
    <citation type="journal article" date="2024" name="BMC Genomics">
        <title>De novo assembly and annotation of Popillia japonica's genome with initial clues to its potential as an invasive pest.</title>
        <authorList>
            <person name="Cucini C."/>
            <person name="Boschi S."/>
            <person name="Funari R."/>
            <person name="Cardaioli E."/>
            <person name="Iannotti N."/>
            <person name="Marturano G."/>
            <person name="Paoli F."/>
            <person name="Bruttini M."/>
            <person name="Carapelli A."/>
            <person name="Frati F."/>
            <person name="Nardi F."/>
        </authorList>
    </citation>
    <scope>NUCLEOTIDE SEQUENCE [LARGE SCALE GENOMIC DNA]</scope>
    <source>
        <strain evidence="9">DMR45628</strain>
    </source>
</reference>
<keyword evidence="6" id="KW-0812">Transmembrane</keyword>
<dbReference type="InterPro" id="IPR007867">
    <property type="entry name" value="GMC_OxRtase_C"/>
</dbReference>
<dbReference type="Pfam" id="PF05199">
    <property type="entry name" value="GMC_oxred_C"/>
    <property type="match status" value="1"/>
</dbReference>
<evidence type="ECO:0000256" key="1">
    <source>
        <dbReference type="ARBA" id="ARBA00001974"/>
    </source>
</evidence>
<evidence type="ECO:0000259" key="8">
    <source>
        <dbReference type="Pfam" id="PF05199"/>
    </source>
</evidence>
<organism evidence="9 10">
    <name type="scientific">Popillia japonica</name>
    <name type="common">Japanese beetle</name>
    <dbReference type="NCBI Taxonomy" id="7064"/>
    <lineage>
        <taxon>Eukaryota</taxon>
        <taxon>Metazoa</taxon>
        <taxon>Ecdysozoa</taxon>
        <taxon>Arthropoda</taxon>
        <taxon>Hexapoda</taxon>
        <taxon>Insecta</taxon>
        <taxon>Pterygota</taxon>
        <taxon>Neoptera</taxon>
        <taxon>Endopterygota</taxon>
        <taxon>Coleoptera</taxon>
        <taxon>Polyphaga</taxon>
        <taxon>Scarabaeiformia</taxon>
        <taxon>Scarabaeidae</taxon>
        <taxon>Rutelinae</taxon>
        <taxon>Popillia</taxon>
    </lineage>
</organism>
<comment type="cofactor">
    <cofactor evidence="1 5">
        <name>FAD</name>
        <dbReference type="ChEBI" id="CHEBI:57692"/>
    </cofactor>
</comment>
<dbReference type="PANTHER" id="PTHR11552">
    <property type="entry name" value="GLUCOSE-METHANOL-CHOLINE GMC OXIDOREDUCTASE"/>
    <property type="match status" value="1"/>
</dbReference>
<dbReference type="GO" id="GO:0016614">
    <property type="term" value="F:oxidoreductase activity, acting on CH-OH group of donors"/>
    <property type="evidence" value="ECO:0007669"/>
    <property type="project" value="InterPro"/>
</dbReference>
<feature type="domain" description="Glucose-methanol-choline oxidoreductase N-terminal" evidence="7">
    <location>
        <begin position="48"/>
        <end position="341"/>
    </location>
</feature>
<dbReference type="Gene3D" id="3.50.50.60">
    <property type="entry name" value="FAD/NAD(P)-binding domain"/>
    <property type="match status" value="1"/>
</dbReference>